<sequence length="193" mass="20993">RRISVFLILPFLDNVHHYALVLNKLCYPGNPGLISNLYHRNLFLLLLLLPYFHQNLSSLHLILQVSRNNNNDSRTAQSRRRFGNRRERKTSDVIHSGSPNNIDPTVSAGLIEYILKCIAEGTPEGFGSNTPSGGEGGVISNNSYVTGVPPSNGHGSPVFSSASISTSTQDSSTKYGTQGYVVIKLPSRLQAGA</sequence>
<feature type="compositionally biased region" description="Basic residues" evidence="1">
    <location>
        <begin position="77"/>
        <end position="88"/>
    </location>
</feature>
<evidence type="ECO:0000256" key="1">
    <source>
        <dbReference type="SAM" id="MobiDB-lite"/>
    </source>
</evidence>
<name>A0AAD8EE84_DIPPU</name>
<reference evidence="2" key="2">
    <citation type="submission" date="2023-05" db="EMBL/GenBank/DDBJ databases">
        <authorList>
            <person name="Fouks B."/>
        </authorList>
    </citation>
    <scope>NUCLEOTIDE SEQUENCE</scope>
    <source>
        <strain evidence="2">Stay&amp;Tobe</strain>
        <tissue evidence="2">Testes</tissue>
    </source>
</reference>
<proteinExistence type="predicted"/>
<feature type="region of interest" description="Disordered" evidence="1">
    <location>
        <begin position="70"/>
        <end position="98"/>
    </location>
</feature>
<accession>A0AAD8EE84</accession>
<reference evidence="2" key="1">
    <citation type="journal article" date="2023" name="IScience">
        <title>Live-bearing cockroach genome reveals convergent evolutionary mechanisms linked to viviparity in insects and beyond.</title>
        <authorList>
            <person name="Fouks B."/>
            <person name="Harrison M.C."/>
            <person name="Mikhailova A.A."/>
            <person name="Marchal E."/>
            <person name="English S."/>
            <person name="Carruthers M."/>
            <person name="Jennings E.C."/>
            <person name="Chiamaka E.L."/>
            <person name="Frigard R.A."/>
            <person name="Pippel M."/>
            <person name="Attardo G.M."/>
            <person name="Benoit J.B."/>
            <person name="Bornberg-Bauer E."/>
            <person name="Tobe S.S."/>
        </authorList>
    </citation>
    <scope>NUCLEOTIDE SEQUENCE</scope>
    <source>
        <strain evidence="2">Stay&amp;Tobe</strain>
    </source>
</reference>
<dbReference type="AlphaFoldDB" id="A0AAD8EE84"/>
<protein>
    <submittedName>
        <fullName evidence="2">Uncharacterized protein</fullName>
    </submittedName>
</protein>
<evidence type="ECO:0000313" key="2">
    <source>
        <dbReference type="EMBL" id="KAJ9586634.1"/>
    </source>
</evidence>
<gene>
    <name evidence="2" type="ORF">L9F63_019784</name>
</gene>
<dbReference type="EMBL" id="JASPKZ010006856">
    <property type="protein sequence ID" value="KAJ9586634.1"/>
    <property type="molecule type" value="Genomic_DNA"/>
</dbReference>
<comment type="caution">
    <text evidence="2">The sequence shown here is derived from an EMBL/GenBank/DDBJ whole genome shotgun (WGS) entry which is preliminary data.</text>
</comment>
<organism evidence="2 3">
    <name type="scientific">Diploptera punctata</name>
    <name type="common">Pacific beetle cockroach</name>
    <dbReference type="NCBI Taxonomy" id="6984"/>
    <lineage>
        <taxon>Eukaryota</taxon>
        <taxon>Metazoa</taxon>
        <taxon>Ecdysozoa</taxon>
        <taxon>Arthropoda</taxon>
        <taxon>Hexapoda</taxon>
        <taxon>Insecta</taxon>
        <taxon>Pterygota</taxon>
        <taxon>Neoptera</taxon>
        <taxon>Polyneoptera</taxon>
        <taxon>Dictyoptera</taxon>
        <taxon>Blattodea</taxon>
        <taxon>Blaberoidea</taxon>
        <taxon>Blaberidae</taxon>
        <taxon>Diplopterinae</taxon>
        <taxon>Diploptera</taxon>
    </lineage>
</organism>
<feature type="non-terminal residue" evidence="2">
    <location>
        <position position="193"/>
    </location>
</feature>
<evidence type="ECO:0000313" key="3">
    <source>
        <dbReference type="Proteomes" id="UP001233999"/>
    </source>
</evidence>
<keyword evidence="3" id="KW-1185">Reference proteome</keyword>
<dbReference type="Proteomes" id="UP001233999">
    <property type="component" value="Unassembled WGS sequence"/>
</dbReference>
<feature type="non-terminal residue" evidence="2">
    <location>
        <position position="1"/>
    </location>
</feature>